<dbReference type="GO" id="GO:0015078">
    <property type="term" value="F:proton transmembrane transporter activity"/>
    <property type="evidence" value="ECO:0007669"/>
    <property type="project" value="InterPro"/>
</dbReference>
<evidence type="ECO:0000256" key="5">
    <source>
        <dbReference type="ARBA" id="ARBA00022781"/>
    </source>
</evidence>
<keyword evidence="7 11" id="KW-0406">Ion transport</keyword>
<accession>A0A0D7AJH7</accession>
<keyword evidence="9" id="KW-0472">Membrane</keyword>
<comment type="similarity">
    <text evidence="2 11">Belongs to the ATPase e subunit family.</text>
</comment>
<keyword evidence="5 11" id="KW-0375">Hydrogen ion transport</keyword>
<evidence type="ECO:0000256" key="6">
    <source>
        <dbReference type="ARBA" id="ARBA00022792"/>
    </source>
</evidence>
<evidence type="ECO:0000256" key="2">
    <source>
        <dbReference type="ARBA" id="ARBA00007333"/>
    </source>
</evidence>
<dbReference type="AlphaFoldDB" id="A0A0D7AJH7"/>
<evidence type="ECO:0000313" key="12">
    <source>
        <dbReference type="EMBL" id="KIY50485.1"/>
    </source>
</evidence>
<keyword evidence="13" id="KW-1185">Reference proteome</keyword>
<name>A0A0D7AJH7_9AGAR</name>
<proteinExistence type="inferred from homology"/>
<protein>
    <recommendedName>
        <fullName evidence="11">ATP synthase F(0) complex subunit e, mitochondrial</fullName>
    </recommendedName>
</protein>
<dbReference type="GO" id="GO:0015986">
    <property type="term" value="P:proton motive force-driven ATP synthesis"/>
    <property type="evidence" value="ECO:0007669"/>
    <property type="project" value="InterPro"/>
</dbReference>
<evidence type="ECO:0000256" key="4">
    <source>
        <dbReference type="ARBA" id="ARBA00022547"/>
    </source>
</evidence>
<evidence type="ECO:0000256" key="8">
    <source>
        <dbReference type="ARBA" id="ARBA00023128"/>
    </source>
</evidence>
<evidence type="ECO:0000256" key="9">
    <source>
        <dbReference type="ARBA" id="ARBA00023136"/>
    </source>
</evidence>
<evidence type="ECO:0000256" key="1">
    <source>
        <dbReference type="ARBA" id="ARBA00004273"/>
    </source>
</evidence>
<dbReference type="EMBL" id="KN881675">
    <property type="protein sequence ID" value="KIY50485.1"/>
    <property type="molecule type" value="Genomic_DNA"/>
</dbReference>
<reference evidence="12 13" key="1">
    <citation type="journal article" date="2015" name="Fungal Genet. Biol.">
        <title>Evolution of novel wood decay mechanisms in Agaricales revealed by the genome sequences of Fistulina hepatica and Cylindrobasidium torrendii.</title>
        <authorList>
            <person name="Floudas D."/>
            <person name="Held B.W."/>
            <person name="Riley R."/>
            <person name="Nagy L.G."/>
            <person name="Koehler G."/>
            <person name="Ransdell A.S."/>
            <person name="Younus H."/>
            <person name="Chow J."/>
            <person name="Chiniquy J."/>
            <person name="Lipzen A."/>
            <person name="Tritt A."/>
            <person name="Sun H."/>
            <person name="Haridas S."/>
            <person name="LaButti K."/>
            <person name="Ohm R.A."/>
            <person name="Kues U."/>
            <person name="Blanchette R.A."/>
            <person name="Grigoriev I.V."/>
            <person name="Minto R.E."/>
            <person name="Hibbett D.S."/>
        </authorList>
    </citation>
    <scope>NUCLEOTIDE SEQUENCE [LARGE SCALE GENOMIC DNA]</scope>
    <source>
        <strain evidence="12 13">ATCC 64428</strain>
    </source>
</reference>
<comment type="subunit">
    <text evidence="11">F-type ATPases have 2 components, CF(1) - the catalytic core - and CF(0) - the membrane proton channel. CF(1) and CF(0) have multiple subunits.</text>
</comment>
<sequence>MVSTTVNVVRYTALLSGLVYGWYHNRTLRAAHEQHKFEHAVHHREQLIKQAKEAWAKKQAGTAVRYLVITNPDDPRFDLEKLLTKWEAAV</sequence>
<dbReference type="Proteomes" id="UP000054144">
    <property type="component" value="Unassembled WGS sequence"/>
</dbReference>
<dbReference type="GO" id="GO:0005743">
    <property type="term" value="C:mitochondrial inner membrane"/>
    <property type="evidence" value="ECO:0007669"/>
    <property type="project" value="UniProtKB-SubCell"/>
</dbReference>
<keyword evidence="8 11" id="KW-0496">Mitochondrion</keyword>
<dbReference type="InterPro" id="IPR008386">
    <property type="entry name" value="ATP_synth_F0_esu_mt"/>
</dbReference>
<dbReference type="OrthoDB" id="2125027at2759"/>
<dbReference type="GO" id="GO:0045259">
    <property type="term" value="C:proton-transporting ATP synthase complex"/>
    <property type="evidence" value="ECO:0007669"/>
    <property type="project" value="UniProtKB-UniRule"/>
</dbReference>
<keyword evidence="3 11" id="KW-0813">Transport</keyword>
<comment type="function">
    <text evidence="11">Subunit e, of the mitochondrial membrane ATP synthase complex (F(1)F(0) ATP synthase or Complex V) that produces ATP from ADP in the presence of a proton gradient across the membrane which is generated by electron transport complexes of the respiratory chain. ATP synthase complex consist of a soluble F(1) head domain - the catalytic core - and a membrane F(1) domain - the membrane proton channel. These two domains are linked by a central stalk rotating inside the F(1) region and a stationary peripheral stalk. During catalysis, ATP synthesis in the catalytic domain of F(1) is coupled via a rotary mechanism of the central stalk subunits to proton translocation. In vivo, can only synthesize ATP although its ATP hydrolase activity can be activated artificially in vitro. Part of the complex F(0) domain.</text>
</comment>
<gene>
    <name evidence="12" type="ORF">FISHEDRAFT_64702</name>
</gene>
<organism evidence="12 13">
    <name type="scientific">Fistulina hepatica ATCC 64428</name>
    <dbReference type="NCBI Taxonomy" id="1128425"/>
    <lineage>
        <taxon>Eukaryota</taxon>
        <taxon>Fungi</taxon>
        <taxon>Dikarya</taxon>
        <taxon>Basidiomycota</taxon>
        <taxon>Agaricomycotina</taxon>
        <taxon>Agaricomycetes</taxon>
        <taxon>Agaricomycetidae</taxon>
        <taxon>Agaricales</taxon>
        <taxon>Fistulinaceae</taxon>
        <taxon>Fistulina</taxon>
    </lineage>
</organism>
<keyword evidence="4 11" id="KW-0138">CF(0)</keyword>
<evidence type="ECO:0000256" key="3">
    <source>
        <dbReference type="ARBA" id="ARBA00022448"/>
    </source>
</evidence>
<dbReference type="Pfam" id="PF05680">
    <property type="entry name" value="ATP-synt_E"/>
    <property type="match status" value="1"/>
</dbReference>
<keyword evidence="6 11" id="KW-0999">Mitochondrion inner membrane</keyword>
<keyword evidence="10 11" id="KW-0066">ATP synthesis</keyword>
<evidence type="ECO:0000256" key="11">
    <source>
        <dbReference type="RuleBase" id="RU367005"/>
    </source>
</evidence>
<evidence type="ECO:0000256" key="10">
    <source>
        <dbReference type="ARBA" id="ARBA00023310"/>
    </source>
</evidence>
<evidence type="ECO:0000256" key="7">
    <source>
        <dbReference type="ARBA" id="ARBA00023065"/>
    </source>
</evidence>
<comment type="subcellular location">
    <subcellularLocation>
        <location evidence="1 11">Mitochondrion inner membrane</location>
    </subcellularLocation>
</comment>
<evidence type="ECO:0000313" key="13">
    <source>
        <dbReference type="Proteomes" id="UP000054144"/>
    </source>
</evidence>